<dbReference type="VEuPathDB" id="FungiDB:FOMG_16793"/>
<evidence type="ECO:0000256" key="1">
    <source>
        <dbReference type="SAM" id="MobiDB-lite"/>
    </source>
</evidence>
<dbReference type="AlphaFoldDB" id="W9Z5G2"/>
<evidence type="ECO:0000313" key="2">
    <source>
        <dbReference type="EMBL" id="EXK26620.1"/>
    </source>
</evidence>
<gene>
    <name evidence="2" type="ORF">FOMG_16793</name>
</gene>
<name>W9Z5G2_FUSOX</name>
<organism evidence="2">
    <name type="scientific">Fusarium oxysporum f. sp. melonis 26406</name>
    <dbReference type="NCBI Taxonomy" id="1089452"/>
    <lineage>
        <taxon>Eukaryota</taxon>
        <taxon>Fungi</taxon>
        <taxon>Dikarya</taxon>
        <taxon>Ascomycota</taxon>
        <taxon>Pezizomycotina</taxon>
        <taxon>Sordariomycetes</taxon>
        <taxon>Hypocreomycetidae</taxon>
        <taxon>Hypocreales</taxon>
        <taxon>Nectriaceae</taxon>
        <taxon>Fusarium</taxon>
        <taxon>Fusarium oxysporum species complex</taxon>
    </lineage>
</organism>
<reference evidence="2" key="2">
    <citation type="submission" date="2012-05" db="EMBL/GenBank/DDBJ databases">
        <title>Annotation of the Genome Sequence of Fusarium oxysporum f. sp. melonis 26406.</title>
        <authorList>
            <consortium name="The Broad Institute Genomics Platform"/>
            <person name="Ma L.-J."/>
            <person name="Corby-Kistler H."/>
            <person name="Broz K."/>
            <person name="Gale L.R."/>
            <person name="Jonkers W."/>
            <person name="O'Donnell K."/>
            <person name="Ploetz R."/>
            <person name="Steinberg C."/>
            <person name="Schwartz D.C."/>
            <person name="VanEtten H."/>
            <person name="Zhou S."/>
            <person name="Young S.K."/>
            <person name="Zeng Q."/>
            <person name="Gargeya S."/>
            <person name="Fitzgerald M."/>
            <person name="Abouelleil A."/>
            <person name="Alvarado L."/>
            <person name="Chapman S.B."/>
            <person name="Gainer-Dewar J."/>
            <person name="Goldberg J."/>
            <person name="Griggs A."/>
            <person name="Gujja S."/>
            <person name="Hansen M."/>
            <person name="Howarth C."/>
            <person name="Imamovic A."/>
            <person name="Ireland A."/>
            <person name="Larimer J."/>
            <person name="McCowan C."/>
            <person name="Murphy C."/>
            <person name="Pearson M."/>
            <person name="Poon T.W."/>
            <person name="Priest M."/>
            <person name="Roberts A."/>
            <person name="Saif S."/>
            <person name="Shea T."/>
            <person name="Sykes S."/>
            <person name="Wortman J."/>
            <person name="Nusbaum C."/>
            <person name="Birren B."/>
        </authorList>
    </citation>
    <scope>NUCLEOTIDE SEQUENCE</scope>
    <source>
        <strain evidence="2">26406</strain>
    </source>
</reference>
<reference evidence="2" key="1">
    <citation type="submission" date="2012-04" db="EMBL/GenBank/DDBJ databases">
        <title>The Genome Sequence of Fusarium oxysporum melonis.</title>
        <authorList>
            <consortium name="The Broad Institute Genome Sequencing Platform"/>
            <person name="Ma L.-J."/>
            <person name="Gale L.R."/>
            <person name="Schwartz D.C."/>
            <person name="Zhou S."/>
            <person name="Corby-Kistler H."/>
            <person name="Young S.K."/>
            <person name="Zeng Q."/>
            <person name="Gargeya S."/>
            <person name="Fitzgerald M."/>
            <person name="Haas B."/>
            <person name="Abouelleil A."/>
            <person name="Alvarado L."/>
            <person name="Arachchi H.M."/>
            <person name="Berlin A."/>
            <person name="Brown A."/>
            <person name="Chapman S.B."/>
            <person name="Chen Z."/>
            <person name="Dunbar C."/>
            <person name="Freedman E."/>
            <person name="Gearin G."/>
            <person name="Goldberg J."/>
            <person name="Griggs A."/>
            <person name="Gujja S."/>
            <person name="Heiman D."/>
            <person name="Howarth C."/>
            <person name="Larson L."/>
            <person name="Lui A."/>
            <person name="MacDonald P.J.P."/>
            <person name="Montmayeur A."/>
            <person name="Murphy C."/>
            <person name="Neiman D."/>
            <person name="Pearson M."/>
            <person name="Priest M."/>
            <person name="Roberts A."/>
            <person name="Saif S."/>
            <person name="Shea T."/>
            <person name="Shenoy N."/>
            <person name="Sisk P."/>
            <person name="Stolte C."/>
            <person name="Sykes S."/>
            <person name="Wortman J."/>
            <person name="Nusbaum C."/>
            <person name="Birren B."/>
        </authorList>
    </citation>
    <scope>NUCLEOTIDE SEQUENCE</scope>
    <source>
        <strain evidence="2">26406</strain>
    </source>
</reference>
<dbReference type="HOGENOM" id="CLU_3106426_0_0_1"/>
<dbReference type="EMBL" id="JH659356">
    <property type="protein sequence ID" value="EXK26620.1"/>
    <property type="molecule type" value="Genomic_DNA"/>
</dbReference>
<proteinExistence type="predicted"/>
<dbReference type="Proteomes" id="UP000030703">
    <property type="component" value="Unassembled WGS sequence"/>
</dbReference>
<accession>W9Z5G2</accession>
<feature type="region of interest" description="Disordered" evidence="1">
    <location>
        <begin position="1"/>
        <end position="29"/>
    </location>
</feature>
<sequence length="51" mass="5714">MQSPVKKVQARSKPSTYEPPFPAYSMDRNDQKTYATSLIDVQHSADDDAPT</sequence>
<protein>
    <submittedName>
        <fullName evidence="2">Uncharacterized protein</fullName>
    </submittedName>
</protein>